<evidence type="ECO:0000256" key="4">
    <source>
        <dbReference type="ARBA" id="ARBA00022692"/>
    </source>
</evidence>
<dbReference type="GO" id="GO:0004185">
    <property type="term" value="F:serine-type carboxypeptidase activity"/>
    <property type="evidence" value="ECO:0007669"/>
    <property type="project" value="UniProtKB-EC"/>
</dbReference>
<keyword evidence="5 7" id="KW-1133">Transmembrane helix</keyword>
<evidence type="ECO:0000256" key="1">
    <source>
        <dbReference type="ARBA" id="ARBA00004141"/>
    </source>
</evidence>
<evidence type="ECO:0000256" key="7">
    <source>
        <dbReference type="SAM" id="Phobius"/>
    </source>
</evidence>
<proteinExistence type="inferred from homology"/>
<dbReference type="InterPro" id="IPR007770">
    <property type="entry name" value="DMP"/>
</dbReference>
<keyword evidence="8" id="KW-0121">Carboxypeptidase</keyword>
<dbReference type="Pfam" id="PF05078">
    <property type="entry name" value="DUF679"/>
    <property type="match status" value="1"/>
</dbReference>
<feature type="transmembrane region" description="Helical" evidence="7">
    <location>
        <begin position="321"/>
        <end position="339"/>
    </location>
</feature>
<comment type="subcellular location">
    <subcellularLocation>
        <location evidence="1">Membrane</location>
        <topology evidence="1">Multi-pass membrane protein</topology>
    </subcellularLocation>
</comment>
<dbReference type="EC" id="3.4.16.5" evidence="8"/>
<keyword evidence="8" id="KW-0645">Protease</keyword>
<keyword evidence="6 7" id="KW-0472">Membrane</keyword>
<dbReference type="GO" id="GO:0016020">
    <property type="term" value="C:membrane"/>
    <property type="evidence" value="ECO:0007669"/>
    <property type="project" value="UniProtKB-SubCell"/>
</dbReference>
<name>A0A0B2SJM4_GLYSO</name>
<dbReference type="InterPro" id="IPR029058">
    <property type="entry name" value="AB_hydrolase_fold"/>
</dbReference>
<dbReference type="PANTHER" id="PTHR31621">
    <property type="entry name" value="PROTEIN DMP3"/>
    <property type="match status" value="1"/>
</dbReference>
<dbReference type="SUPFAM" id="SSF53474">
    <property type="entry name" value="alpha/beta-Hydrolases"/>
    <property type="match status" value="1"/>
</dbReference>
<keyword evidence="4 7" id="KW-0812">Transmembrane</keyword>
<evidence type="ECO:0000256" key="5">
    <source>
        <dbReference type="ARBA" id="ARBA00022989"/>
    </source>
</evidence>
<comment type="similarity">
    <text evidence="2">Belongs to the plant DMP1 protein family.</text>
</comment>
<organism evidence="8">
    <name type="scientific">Glycine soja</name>
    <name type="common">Wild soybean</name>
    <dbReference type="NCBI Taxonomy" id="3848"/>
    <lineage>
        <taxon>Eukaryota</taxon>
        <taxon>Viridiplantae</taxon>
        <taxon>Streptophyta</taxon>
        <taxon>Embryophyta</taxon>
        <taxon>Tracheophyta</taxon>
        <taxon>Spermatophyta</taxon>
        <taxon>Magnoliopsida</taxon>
        <taxon>eudicotyledons</taxon>
        <taxon>Gunneridae</taxon>
        <taxon>Pentapetalae</taxon>
        <taxon>rosids</taxon>
        <taxon>fabids</taxon>
        <taxon>Fabales</taxon>
        <taxon>Fabaceae</taxon>
        <taxon>Papilionoideae</taxon>
        <taxon>50 kb inversion clade</taxon>
        <taxon>NPAAA clade</taxon>
        <taxon>indigoferoid/millettioid clade</taxon>
        <taxon>Phaseoleae</taxon>
        <taxon>Glycine</taxon>
        <taxon>Glycine subgen. Soja</taxon>
    </lineage>
</organism>
<accession>A0A0B2SJM4</accession>
<dbReference type="EC" id="3.4.16.6" evidence="8"/>
<dbReference type="AlphaFoldDB" id="A0A0B2SJM4"/>
<dbReference type="GO" id="GO:0006508">
    <property type="term" value="P:proteolysis"/>
    <property type="evidence" value="ECO:0007669"/>
    <property type="project" value="InterPro"/>
</dbReference>
<keyword evidence="8" id="KW-0378">Hydrolase</keyword>
<sequence>MGPKFMLLFVKKFIVIWLLVYAKSCFGIFFHDCLPCFDSMVSLYLDKFSGLCQSVLHECKLTLLQIICDHGLFVEMPGRDPSDRNYLSSVLIQELFVTLDHEDLSLRAKAARILVVLLCKHEFDVRYQMTEDKLYIAQLYFPLVGQLNVCLINNMSMNKYLGPSCSSIGYGEAEELGPLFPQDSSQPKLKLNPYSWNNAANLLSLESPVGVRFSYTNTSSDISELGDTITDNVKCADLKIKFIHGPAGAVYYGFVTPRGLAVFKPAVAVPEDDRFKVGFTDFIHAVMSVMVFVAIAISDHRVTNCLFPGKDKDMEQVRESFPLMVGIVCSSLFLVFPTFRRGIGCMSA</sequence>
<comment type="similarity">
    <text evidence="3">Belongs to the peptidase S10 family.</text>
</comment>
<dbReference type="Gene3D" id="3.40.50.1820">
    <property type="entry name" value="alpha/beta hydrolase"/>
    <property type="match status" value="1"/>
</dbReference>
<evidence type="ECO:0000313" key="8">
    <source>
        <dbReference type="EMBL" id="KHN45225.1"/>
    </source>
</evidence>
<dbReference type="EMBL" id="KN642567">
    <property type="protein sequence ID" value="KHN45225.1"/>
    <property type="molecule type" value="Genomic_DNA"/>
</dbReference>
<dbReference type="PANTHER" id="PTHR31621:SF11">
    <property type="entry name" value="PROTEIN DMP8-RELATED"/>
    <property type="match status" value="1"/>
</dbReference>
<dbReference type="Pfam" id="PF00450">
    <property type="entry name" value="Peptidase_S10"/>
    <property type="match status" value="1"/>
</dbReference>
<dbReference type="GO" id="GO:0005737">
    <property type="term" value="C:cytoplasm"/>
    <property type="evidence" value="ECO:0007669"/>
    <property type="project" value="UniProtKB-ARBA"/>
</dbReference>
<gene>
    <name evidence="8" type="ORF">glysoja_043542</name>
</gene>
<evidence type="ECO:0000256" key="3">
    <source>
        <dbReference type="ARBA" id="ARBA00009431"/>
    </source>
</evidence>
<evidence type="ECO:0000256" key="2">
    <source>
        <dbReference type="ARBA" id="ARBA00008707"/>
    </source>
</evidence>
<dbReference type="InterPro" id="IPR001563">
    <property type="entry name" value="Peptidase_S10"/>
</dbReference>
<reference evidence="8" key="1">
    <citation type="submission" date="2014-07" db="EMBL/GenBank/DDBJ databases">
        <title>Identification of a novel salt tolerance gene in wild soybean by whole-genome sequencing.</title>
        <authorList>
            <person name="Lam H.-M."/>
            <person name="Qi X."/>
            <person name="Li M.-W."/>
            <person name="Liu X."/>
            <person name="Xie M."/>
            <person name="Ni M."/>
            <person name="Xu X."/>
        </authorList>
    </citation>
    <scope>NUCLEOTIDE SEQUENCE [LARGE SCALE GENOMIC DNA]</scope>
    <source>
        <tissue evidence="8">Root</tissue>
    </source>
</reference>
<protein>
    <submittedName>
        <fullName evidence="8">Serine carboxypeptidase-like 34</fullName>
        <ecNumber evidence="8">3.4.16.5</ecNumber>
        <ecNumber evidence="8">3.4.16.6</ecNumber>
    </submittedName>
</protein>
<dbReference type="Proteomes" id="UP000053555">
    <property type="component" value="Unassembled WGS sequence"/>
</dbReference>
<evidence type="ECO:0000256" key="6">
    <source>
        <dbReference type="ARBA" id="ARBA00023136"/>
    </source>
</evidence>
<dbReference type="GO" id="GO:0010256">
    <property type="term" value="P:endomembrane system organization"/>
    <property type="evidence" value="ECO:0007669"/>
    <property type="project" value="TreeGrafter"/>
</dbReference>
<feature type="transmembrane region" description="Helical" evidence="7">
    <location>
        <begin position="282"/>
        <end position="300"/>
    </location>
</feature>